<dbReference type="AlphaFoldDB" id="A0A372LGZ7"/>
<protein>
    <submittedName>
        <fullName evidence="2">Uncharacterized protein</fullName>
    </submittedName>
</protein>
<feature type="transmembrane region" description="Helical" evidence="1">
    <location>
        <begin position="7"/>
        <end position="24"/>
    </location>
</feature>
<sequence>MLQKISRLIIGTLCGYLYIIWAPVTYPFELSRFFAVLIVDPIKFFAATVAFITGFLNFAGLIKSNVELLLNWHLSDTNKMEWMLACFIPISFYLLSLMNTALSAIFFIFACAYGIISVEKPGKGMRG</sequence>
<keyword evidence="3" id="KW-1185">Reference proteome</keyword>
<feature type="transmembrane region" description="Helical" evidence="1">
    <location>
        <begin position="44"/>
        <end position="62"/>
    </location>
</feature>
<dbReference type="EMBL" id="QVTD01000003">
    <property type="protein sequence ID" value="RFU65567.1"/>
    <property type="molecule type" value="Genomic_DNA"/>
</dbReference>
<keyword evidence="1" id="KW-0812">Transmembrane</keyword>
<organism evidence="2 3">
    <name type="scientific">Peribacillus glennii</name>
    <dbReference type="NCBI Taxonomy" id="2303991"/>
    <lineage>
        <taxon>Bacteria</taxon>
        <taxon>Bacillati</taxon>
        <taxon>Bacillota</taxon>
        <taxon>Bacilli</taxon>
        <taxon>Bacillales</taxon>
        <taxon>Bacillaceae</taxon>
        <taxon>Peribacillus</taxon>
    </lineage>
</organism>
<accession>A0A372LGZ7</accession>
<dbReference type="OrthoDB" id="2971634at2"/>
<name>A0A372LGZ7_9BACI</name>
<dbReference type="Proteomes" id="UP000262939">
    <property type="component" value="Unassembled WGS sequence"/>
</dbReference>
<evidence type="ECO:0000256" key="1">
    <source>
        <dbReference type="SAM" id="Phobius"/>
    </source>
</evidence>
<reference evidence="2 3" key="1">
    <citation type="submission" date="2018-08" db="EMBL/GenBank/DDBJ databases">
        <title>Bacillus chawlae sp. nov., Bacillus glennii sp. nov., and Bacillus saganii sp. nov. Isolated from the Vehicle Assembly Building at Kennedy Space Center where the Viking Spacecraft were Assembled.</title>
        <authorList>
            <person name="Seuylemezian A."/>
            <person name="Vaishampayan P."/>
        </authorList>
    </citation>
    <scope>NUCLEOTIDE SEQUENCE [LARGE SCALE GENOMIC DNA]</scope>
    <source>
        <strain evidence="2 3">V44-8</strain>
    </source>
</reference>
<dbReference type="RefSeq" id="WP_117321741.1">
    <property type="nucleotide sequence ID" value="NZ_QVTD01000003.1"/>
</dbReference>
<gene>
    <name evidence="2" type="ORF">D0466_06720</name>
</gene>
<feature type="transmembrane region" description="Helical" evidence="1">
    <location>
        <begin position="83"/>
        <end position="116"/>
    </location>
</feature>
<evidence type="ECO:0000313" key="2">
    <source>
        <dbReference type="EMBL" id="RFU65567.1"/>
    </source>
</evidence>
<evidence type="ECO:0000313" key="3">
    <source>
        <dbReference type="Proteomes" id="UP000262939"/>
    </source>
</evidence>
<keyword evidence="1" id="KW-0472">Membrane</keyword>
<proteinExistence type="predicted"/>
<comment type="caution">
    <text evidence="2">The sequence shown here is derived from an EMBL/GenBank/DDBJ whole genome shotgun (WGS) entry which is preliminary data.</text>
</comment>
<keyword evidence="1" id="KW-1133">Transmembrane helix</keyword>